<keyword evidence="3" id="KW-0418">Kinase</keyword>
<name>A0A9X2I635_9GAMM</name>
<dbReference type="PANTHER" id="PTHR37419:SF8">
    <property type="entry name" value="TOXIN YJJJ"/>
    <property type="match status" value="1"/>
</dbReference>
<protein>
    <submittedName>
        <fullName evidence="5">HipA domain-containing protein</fullName>
    </submittedName>
</protein>
<dbReference type="RefSeq" id="WP_253968915.1">
    <property type="nucleotide sequence ID" value="NZ_JAMFTH010000006.1"/>
</dbReference>
<evidence type="ECO:0000256" key="1">
    <source>
        <dbReference type="ARBA" id="ARBA00010164"/>
    </source>
</evidence>
<dbReference type="PANTHER" id="PTHR37419">
    <property type="entry name" value="SERINE/THREONINE-PROTEIN KINASE TOXIN HIPA"/>
    <property type="match status" value="1"/>
</dbReference>
<keyword evidence="6" id="KW-1185">Reference proteome</keyword>
<evidence type="ECO:0000256" key="2">
    <source>
        <dbReference type="ARBA" id="ARBA00022679"/>
    </source>
</evidence>
<gene>
    <name evidence="5" type="ORF">M6D89_15035</name>
</gene>
<dbReference type="Proteomes" id="UP001139319">
    <property type="component" value="Unassembled WGS sequence"/>
</dbReference>
<dbReference type="Pfam" id="PF07804">
    <property type="entry name" value="HipA_C"/>
    <property type="match status" value="1"/>
</dbReference>
<comment type="similarity">
    <text evidence="1">Belongs to the HipA Ser/Thr kinase family.</text>
</comment>
<evidence type="ECO:0000256" key="3">
    <source>
        <dbReference type="ARBA" id="ARBA00022777"/>
    </source>
</evidence>
<reference evidence="5" key="1">
    <citation type="submission" date="2022-05" db="EMBL/GenBank/DDBJ databases">
        <authorList>
            <person name="Sun H.-N."/>
        </authorList>
    </citation>
    <scope>NUCLEOTIDE SEQUENCE</scope>
    <source>
        <strain evidence="5">HB14</strain>
    </source>
</reference>
<keyword evidence="2" id="KW-0808">Transferase</keyword>
<dbReference type="PIRSF" id="PIRSF028135">
    <property type="entry name" value="UCP028135_HipA-like"/>
    <property type="match status" value="1"/>
</dbReference>
<dbReference type="AlphaFoldDB" id="A0A9X2I635"/>
<accession>A0A9X2I635</accession>
<reference evidence="5" key="2">
    <citation type="submission" date="2023-01" db="EMBL/GenBank/DDBJ databases">
        <title>Gilvimarinus xylanilyticus HB14 isolated from Caulerpa lentillifera aquaculture base in Hainan, China.</title>
        <authorList>
            <person name="Zhang Y.-J."/>
        </authorList>
    </citation>
    <scope>NUCLEOTIDE SEQUENCE</scope>
    <source>
        <strain evidence="5">HB14</strain>
    </source>
</reference>
<dbReference type="InterPro" id="IPR052028">
    <property type="entry name" value="HipA_Ser/Thr_kinase"/>
</dbReference>
<evidence type="ECO:0000313" key="6">
    <source>
        <dbReference type="Proteomes" id="UP001139319"/>
    </source>
</evidence>
<evidence type="ECO:0000313" key="5">
    <source>
        <dbReference type="EMBL" id="MCP8900621.1"/>
    </source>
</evidence>
<comment type="caution">
    <text evidence="5">The sequence shown here is derived from an EMBL/GenBank/DDBJ whole genome shotgun (WGS) entry which is preliminary data.</text>
</comment>
<feature type="domain" description="HipA-like C-terminal" evidence="4">
    <location>
        <begin position="175"/>
        <end position="371"/>
    </location>
</feature>
<proteinExistence type="inferred from homology"/>
<dbReference type="InterPro" id="IPR016869">
    <property type="entry name" value="UCP028135_HipA-like"/>
</dbReference>
<dbReference type="GO" id="GO:0005829">
    <property type="term" value="C:cytosol"/>
    <property type="evidence" value="ECO:0007669"/>
    <property type="project" value="TreeGrafter"/>
</dbReference>
<evidence type="ECO:0000259" key="4">
    <source>
        <dbReference type="Pfam" id="PF07804"/>
    </source>
</evidence>
<dbReference type="GO" id="GO:0004674">
    <property type="term" value="F:protein serine/threonine kinase activity"/>
    <property type="evidence" value="ECO:0007669"/>
    <property type="project" value="TreeGrafter"/>
</dbReference>
<dbReference type="EMBL" id="JAMFTH010000006">
    <property type="protein sequence ID" value="MCP8900621.1"/>
    <property type="molecule type" value="Genomic_DNA"/>
</dbReference>
<sequence>MAKAHIEIHHSGRWHLAGIVQVDDPERGIYGRGHFDYHVSYAGNHLQESPDWRAVSCQLPISFSNYTYPHWPAFVLDLLPTGAGRRHLIDKHGLNDGPSADWTLLMHGAGAPPGNLRVREAVINRRDIVAPDGPGMSYSGEQHPGFSRAEIVERGEHFIEYAFAHGALTASASDVQGEAPKFLLVQDHNDRWHAEGAIDDAQVQKHWLVKFPRGNSARDRQVLSNERAYLELARALGLNVGEALDYENNALFIPRFDRAIANSAVIRRGQESLCSVAGIADFGASPPQEQLLAAVANFSDAPEQDIIEFIGRDVANIALGNKDNHARNSALIKLEDGTTRLSPLFDFAPMFLDPEMIPRVCRWQAPLEIAGQPNWSEIFYYVRTHYPQVSAGKLFAAFTRWLAALKAFSATAREQGLDEDIIQMREHSIKKQCQLIEDLLHAQE</sequence>
<organism evidence="5 6">
    <name type="scientific">Gilvimarinus xylanilyticus</name>
    <dbReference type="NCBI Taxonomy" id="2944139"/>
    <lineage>
        <taxon>Bacteria</taxon>
        <taxon>Pseudomonadati</taxon>
        <taxon>Pseudomonadota</taxon>
        <taxon>Gammaproteobacteria</taxon>
        <taxon>Cellvibrionales</taxon>
        <taxon>Cellvibrionaceae</taxon>
        <taxon>Gilvimarinus</taxon>
    </lineage>
</organism>
<dbReference type="InterPro" id="IPR012893">
    <property type="entry name" value="HipA-like_C"/>
</dbReference>